<reference evidence="2 3" key="1">
    <citation type="submission" date="2016-10" db="EMBL/GenBank/DDBJ databases">
        <authorList>
            <person name="de Groot N.N."/>
        </authorList>
    </citation>
    <scope>NUCLEOTIDE SEQUENCE [LARGE SCALE GENOMIC DNA]</scope>
    <source>
        <strain evidence="2 3">A52C2</strain>
    </source>
</reference>
<organism evidence="2 3">
    <name type="scientific">Faunimonas pinastri</name>
    <dbReference type="NCBI Taxonomy" id="1855383"/>
    <lineage>
        <taxon>Bacteria</taxon>
        <taxon>Pseudomonadati</taxon>
        <taxon>Pseudomonadota</taxon>
        <taxon>Alphaproteobacteria</taxon>
        <taxon>Hyphomicrobiales</taxon>
        <taxon>Afifellaceae</taxon>
        <taxon>Faunimonas</taxon>
    </lineage>
</organism>
<evidence type="ECO:0000313" key="2">
    <source>
        <dbReference type="EMBL" id="SEQ71104.1"/>
    </source>
</evidence>
<protein>
    <submittedName>
        <fullName evidence="2">Uncharacterized protein</fullName>
    </submittedName>
</protein>
<dbReference type="Proteomes" id="UP000199647">
    <property type="component" value="Unassembled WGS sequence"/>
</dbReference>
<dbReference type="AlphaFoldDB" id="A0A1H9I968"/>
<name>A0A1H9I968_9HYPH</name>
<keyword evidence="3" id="KW-1185">Reference proteome</keyword>
<evidence type="ECO:0000313" key="3">
    <source>
        <dbReference type="Proteomes" id="UP000199647"/>
    </source>
</evidence>
<accession>A0A1H9I968</accession>
<dbReference type="RefSeq" id="WP_238858269.1">
    <property type="nucleotide sequence ID" value="NZ_FOFG01000007.1"/>
</dbReference>
<feature type="region of interest" description="Disordered" evidence="1">
    <location>
        <begin position="168"/>
        <end position="189"/>
    </location>
</feature>
<sequence length="189" mass="20765">MTETRLTWQESALKAAFAELCRALGGFRPAARVPGVRVSWQRLQQYASPADEHAECFPTADVIVALEAEAERRLSRPFVTEFLADALERDVVRRDKSTGRDCLRQLSSEVTCASAELIAKITRDVADGIITEQERHEEMELLETQIEKLQAYHAALGGQRGDAIVLPSIRSRAGNDPSPSSSASSGARK</sequence>
<dbReference type="STRING" id="1855383.SAMN05216548_10724"/>
<proteinExistence type="predicted"/>
<feature type="compositionally biased region" description="Low complexity" evidence="1">
    <location>
        <begin position="177"/>
        <end position="189"/>
    </location>
</feature>
<dbReference type="EMBL" id="FOFG01000007">
    <property type="protein sequence ID" value="SEQ71104.1"/>
    <property type="molecule type" value="Genomic_DNA"/>
</dbReference>
<evidence type="ECO:0000256" key="1">
    <source>
        <dbReference type="SAM" id="MobiDB-lite"/>
    </source>
</evidence>
<gene>
    <name evidence="2" type="ORF">SAMN05216548_10724</name>
</gene>